<dbReference type="InterPro" id="IPR052957">
    <property type="entry name" value="Auxin_embryo_med"/>
</dbReference>
<dbReference type="NCBIfam" id="NF047352">
    <property type="entry name" value="P_loop_sacsin"/>
    <property type="match status" value="1"/>
</dbReference>
<evidence type="ECO:0000259" key="1">
    <source>
        <dbReference type="Pfam" id="PF06985"/>
    </source>
</evidence>
<dbReference type="Pfam" id="PF06985">
    <property type="entry name" value="HET"/>
    <property type="match status" value="1"/>
</dbReference>
<dbReference type="Proteomes" id="UP001239445">
    <property type="component" value="Unassembled WGS sequence"/>
</dbReference>
<comment type="caution">
    <text evidence="2">The sequence shown here is derived from an EMBL/GenBank/DDBJ whole genome shotgun (WGS) entry which is preliminary data.</text>
</comment>
<reference evidence="2" key="1">
    <citation type="submission" date="2023-06" db="EMBL/GenBank/DDBJ databases">
        <title>Genome-scale phylogeny and comparative genomics of the fungal order Sordariales.</title>
        <authorList>
            <consortium name="Lawrence Berkeley National Laboratory"/>
            <person name="Hensen N."/>
            <person name="Bonometti L."/>
            <person name="Westerberg I."/>
            <person name="Brannstrom I.O."/>
            <person name="Guillou S."/>
            <person name="Cros-Aarteil S."/>
            <person name="Calhoun S."/>
            <person name="Haridas S."/>
            <person name="Kuo A."/>
            <person name="Mondo S."/>
            <person name="Pangilinan J."/>
            <person name="Riley R."/>
            <person name="Labutti K."/>
            <person name="Andreopoulos B."/>
            <person name="Lipzen A."/>
            <person name="Chen C."/>
            <person name="Yanf M."/>
            <person name="Daum C."/>
            <person name="Ng V."/>
            <person name="Clum A."/>
            <person name="Steindorff A."/>
            <person name="Ohm R."/>
            <person name="Martin F."/>
            <person name="Silar P."/>
            <person name="Natvig D."/>
            <person name="Lalanne C."/>
            <person name="Gautier V."/>
            <person name="Ament-Velasquez S.L."/>
            <person name="Kruys A."/>
            <person name="Hutchinson M.I."/>
            <person name="Powell A.J."/>
            <person name="Barry K."/>
            <person name="Miller A.N."/>
            <person name="Grigoriev I.V."/>
            <person name="Debuchy R."/>
            <person name="Gladieux P."/>
            <person name="Thoren M.H."/>
            <person name="Johannesson H."/>
        </authorList>
    </citation>
    <scope>NUCLEOTIDE SEQUENCE</scope>
    <source>
        <strain evidence="2">PSN4</strain>
    </source>
</reference>
<sequence>MASEFPLTVDEARDHILAIQRRNAIDTSDGNLSNALRLISEDLYQKPAHFLHELIQNADDNAYEPASVPSLSISYSNRALQLSCNELGFSRNNVEALCKIGSSTKSGKAKTGTYTGEKGIGFKSVFKVADVVWIRSGHYSFKFVKSEKLGMLTPIWAEFPTSCDPQHTTIRLELKAEYSEKEVVSELRTLDAHILLFLRQLAKISVSVDAYHHESWSTSISKDAVPFQGSAGAPMRTVTLKKDEEVQVHLVTTYLVQDIPTEPKRPGVCRSNINLAFPVNGYDDGRVLHQMVYASLPIQDFGFKFLLNADFVLSASRETILEFSPWNKALRDALPRAIADALQNLGGTGLRYTWPSFLPIRDKVDDFFGELADPTIGLLKGLPILESMSAELMIPSELTVVPKRFCDSKSMPLVMISDHPSYSRLYLSNGYRKADLPIFLRLGVCEMSDELFLKSLASGIAKSPEEFRAHPDDWHSRLATQLLSILATHPKEIKAVASLPLVPLHDGRWVAAQDNIAVFENTSHDGVGRSSTDMGFGGFDLPEVKTAQVSAAASKDPSRKLLFTTLGIHEEDRPQMVCDQLAEMHDSARFDPRATRPEALIAHVAYMYRSGWTNPSKRNIWVVTTAGYVQRGAQVYVNTGGTHTVRSYLLSYHELHPRYMRVPGDSDSNEKFVAWLVSCCKLSVLPRLVDAPESPSFQLSEDFAYIVQTQRSARVLQLLRDNWDYYSYWIVPSPVPDGLLTGGKTLNRSRRRVLHYLSTLRVLCLNGQFFVLEHTTLPTTALMTELARRRVSLSFEKLVEVPDPDAATWDFLSVFGVRIQNTMRNPQSKVGRQIERLEDLAAKSVKSRMSPEHIAAEAASLYCIIEHCCREELDDLRSIFRRRKLIYYYGQHPNGETWDIWCTSTECQWTGDRALRKTPLLMRLREYADLRDFFTDKLLVASTTDVGSILEEIFKISMIDTVPYITGLYLLLQRSLPSGAEELLDLGVVEKLGERKIFPILRGKGTVGSDFDDLGTMKTDSFWLVADRQHLRRCFEGLVPLLSVSENRFPVIREILRVLGLENRCLSKHVVRKVMGDGDPTFLEGFTVLMRKKVRYIARIIPTENPKRLVVLRGLLHLDVYQVENLEAYWFLNKSNGEVIEGRCERSSGAVYDTDTGGLEILLPRDNSRLSLSIDVVDEIVKRFGQLDMEVTGMLHYILMEHNLASIEDMLDRRGIEDELGENWSTIDMLVDDPRGKCPAHFHQRPSQQESRIRILHELEEDQATRCLLTKRWEGNSTGQMKHLLKQLCLMDHQDPSVFLPTSDLDELLDPGGNEDDEIGTVFHAHLDEVGLRDYPKTSMTIPAVLKISRKNQRQWLIYGPPRNPIDGDMMFFGELYVSKLLQIHLGKAYIPETHWTSSLRTRAGLRPVPSATTYTPAFCINDKSKSLWKFLTKSGLNLPMPESVSHFKFHVDVITTGGDLEGSDFLIHPKHLEHIQKYCLLQEGILDESKVPIIPLLVAVSRANAEPSAVVLVDPFAMYLDGSLDLKFPAHIPGTFKSVKSADHIVLDDSTPAQGVPLHLRTRIKNLVTGSPGLFCTYQYRSLPSYRSIRLLLLQRPEPEKPLRGRMEVVESLDPVPDFVAISYVWGVALKPYRLDTPDGVVWLTASCEAALRSAALAESRTSSAVRVWVDAVCIDQSNTHEKVVQVRHMRDIYRAARRVYGWIGEAEQGDGSVLAMRTLAQIRAVAVKEVDSTSPWPVTLPPAPDEWADNGGIPPEGHEVWPAIENLFSRDYFKRSWITQEVVMARELLIDCGTYRMYWETLYDGLKIAIAKTTKLMQTTNKFRSASSIPLQRAEHAVLLGRTRRIYFRKNGGVKFDLLTLLERFSHTEASLDRDKIFALVGLAKDADDDIFDPDYSSPLETVVRRYASEFVRRDGVLQLLYRAGMTKGYAFSTWIPCWTGRSRRRTISTWRSTKGRFSASGDTGLFATVDSAELGTLQIMATAVDAVSHVGETSLAKNDIWTVLNEIVRSIQGLKSYPTGETIADVQARLPIGDAARSYLEKMNDLLPTPEEDMEAYSALVGVNNAGATTDGDPDWTPTASATALLMPSMHSLLSLLRDPDQDCAVMWKYWHTASTFSLRLGHARFAVTSRGYAGLVPPETQPGDVITIVHGAAVPFVTRKEEGTGVSKLVGECYIHGIMHGEGLDFAGAEEEKIVLQ</sequence>
<name>A0AAJ0F621_9PEZI</name>
<evidence type="ECO:0000313" key="2">
    <source>
        <dbReference type="EMBL" id="KAK1749729.1"/>
    </source>
</evidence>
<dbReference type="InterPro" id="IPR010730">
    <property type="entry name" value="HET"/>
</dbReference>
<dbReference type="EMBL" id="MU839853">
    <property type="protein sequence ID" value="KAK1749729.1"/>
    <property type="molecule type" value="Genomic_DNA"/>
</dbReference>
<protein>
    <recommendedName>
        <fullName evidence="1">Heterokaryon incompatibility domain-containing protein</fullName>
    </recommendedName>
</protein>
<gene>
    <name evidence="2" type="ORF">QBC47DRAFT_131160</name>
</gene>
<accession>A0AAJ0F621</accession>
<dbReference type="Pfam" id="PF26639">
    <property type="entry name" value="Het-6_barrel"/>
    <property type="match status" value="1"/>
</dbReference>
<evidence type="ECO:0000313" key="3">
    <source>
        <dbReference type="Proteomes" id="UP001239445"/>
    </source>
</evidence>
<organism evidence="2 3">
    <name type="scientific">Echria macrotheca</name>
    <dbReference type="NCBI Taxonomy" id="438768"/>
    <lineage>
        <taxon>Eukaryota</taxon>
        <taxon>Fungi</taxon>
        <taxon>Dikarya</taxon>
        <taxon>Ascomycota</taxon>
        <taxon>Pezizomycotina</taxon>
        <taxon>Sordariomycetes</taxon>
        <taxon>Sordariomycetidae</taxon>
        <taxon>Sordariales</taxon>
        <taxon>Schizotheciaceae</taxon>
        <taxon>Echria</taxon>
    </lineage>
</organism>
<dbReference type="InterPro" id="IPR036890">
    <property type="entry name" value="HATPase_C_sf"/>
</dbReference>
<dbReference type="SUPFAM" id="SSF55874">
    <property type="entry name" value="ATPase domain of HSP90 chaperone/DNA topoisomerase II/histidine kinase"/>
    <property type="match status" value="1"/>
</dbReference>
<keyword evidence="3" id="KW-1185">Reference proteome</keyword>
<dbReference type="PANTHER" id="PTHR32387:SF0">
    <property type="entry name" value="PROTEIN NO VEIN"/>
    <property type="match status" value="1"/>
</dbReference>
<feature type="domain" description="Heterokaryon incompatibility" evidence="1">
    <location>
        <begin position="1620"/>
        <end position="1783"/>
    </location>
</feature>
<dbReference type="Gene3D" id="3.30.565.10">
    <property type="entry name" value="Histidine kinase-like ATPase, C-terminal domain"/>
    <property type="match status" value="1"/>
</dbReference>
<proteinExistence type="predicted"/>
<dbReference type="PANTHER" id="PTHR32387">
    <property type="entry name" value="WU:FJ29H11"/>
    <property type="match status" value="1"/>
</dbReference>